<organism evidence="1 2">
    <name type="scientific">Forsythia ovata</name>
    <dbReference type="NCBI Taxonomy" id="205694"/>
    <lineage>
        <taxon>Eukaryota</taxon>
        <taxon>Viridiplantae</taxon>
        <taxon>Streptophyta</taxon>
        <taxon>Embryophyta</taxon>
        <taxon>Tracheophyta</taxon>
        <taxon>Spermatophyta</taxon>
        <taxon>Magnoliopsida</taxon>
        <taxon>eudicotyledons</taxon>
        <taxon>Gunneridae</taxon>
        <taxon>Pentapetalae</taxon>
        <taxon>asterids</taxon>
        <taxon>lamiids</taxon>
        <taxon>Lamiales</taxon>
        <taxon>Oleaceae</taxon>
        <taxon>Forsythieae</taxon>
        <taxon>Forsythia</taxon>
    </lineage>
</organism>
<dbReference type="EMBL" id="JBFOLJ010000007">
    <property type="protein sequence ID" value="KAL2520749.1"/>
    <property type="molecule type" value="Genomic_DNA"/>
</dbReference>
<reference evidence="2" key="1">
    <citation type="submission" date="2024-07" db="EMBL/GenBank/DDBJ databases">
        <title>Two chromosome-level genome assemblies of Korean endemic species Abeliophyllum distichum and Forsythia ovata (Oleaceae).</title>
        <authorList>
            <person name="Jang H."/>
        </authorList>
    </citation>
    <scope>NUCLEOTIDE SEQUENCE [LARGE SCALE GENOMIC DNA]</scope>
</reference>
<accession>A0ABD1U6Y1</accession>
<gene>
    <name evidence="1" type="ORF">Fot_24672</name>
</gene>
<dbReference type="AlphaFoldDB" id="A0ABD1U6Y1"/>
<evidence type="ECO:0000313" key="2">
    <source>
        <dbReference type="Proteomes" id="UP001604277"/>
    </source>
</evidence>
<name>A0ABD1U6Y1_9LAMI</name>
<sequence>MANRPTSELANLSSAAKRTTIGDVVLAKITATVKAIMTAAPCAPVSSYIKEIMAMAKIAQTRLLPPAIMLATRKLHLKPNQKHDDDSCQGRRQDFRTVGANKASNSTFHLDFSEFSPGEFVLLDEIIESEMPSKIVSDQNEVNDMLSFIGQVKWMYCTFFNLQTLLHIHIREEGSGKH</sequence>
<dbReference type="Proteomes" id="UP001604277">
    <property type="component" value="Unassembled WGS sequence"/>
</dbReference>
<protein>
    <submittedName>
        <fullName evidence="1">Uncharacterized protein</fullName>
    </submittedName>
</protein>
<proteinExistence type="predicted"/>
<evidence type="ECO:0000313" key="1">
    <source>
        <dbReference type="EMBL" id="KAL2520749.1"/>
    </source>
</evidence>
<comment type="caution">
    <text evidence="1">The sequence shown here is derived from an EMBL/GenBank/DDBJ whole genome shotgun (WGS) entry which is preliminary data.</text>
</comment>
<keyword evidence="2" id="KW-1185">Reference proteome</keyword>